<accession>A0A3B1BC56</accession>
<keyword evidence="2" id="KW-0349">Heme</keyword>
<gene>
    <name evidence="7" type="ORF">MNBD_NITROSPINAE03-1868</name>
</gene>
<evidence type="ECO:0000256" key="5">
    <source>
        <dbReference type="SAM" id="Phobius"/>
    </source>
</evidence>
<dbReference type="GO" id="GO:0046872">
    <property type="term" value="F:metal ion binding"/>
    <property type="evidence" value="ECO:0007669"/>
    <property type="project" value="UniProtKB-KW"/>
</dbReference>
<dbReference type="AlphaFoldDB" id="A0A3B1BC56"/>
<evidence type="ECO:0000256" key="4">
    <source>
        <dbReference type="ARBA" id="ARBA00023004"/>
    </source>
</evidence>
<feature type="domain" description="CcmH/CycL/Ccl2/NrfF N-terminal" evidence="6">
    <location>
        <begin position="27"/>
        <end position="110"/>
    </location>
</feature>
<evidence type="ECO:0000313" key="7">
    <source>
        <dbReference type="EMBL" id="VAX15779.1"/>
    </source>
</evidence>
<dbReference type="Gene3D" id="1.10.8.640">
    <property type="entry name" value="Cytochrome C biogenesis protein"/>
    <property type="match status" value="1"/>
</dbReference>
<dbReference type="InterPro" id="IPR005616">
    <property type="entry name" value="CcmH/CycL/Ccl2/NrfF_N"/>
</dbReference>
<evidence type="ECO:0000256" key="2">
    <source>
        <dbReference type="ARBA" id="ARBA00022617"/>
    </source>
</evidence>
<keyword evidence="4" id="KW-0408">Iron</keyword>
<keyword evidence="5" id="KW-1133">Transmembrane helix</keyword>
<comment type="similarity">
    <text evidence="1">Belongs to the CcmH/CycL/Ccl2/NrfF family.</text>
</comment>
<reference evidence="7" key="1">
    <citation type="submission" date="2018-06" db="EMBL/GenBank/DDBJ databases">
        <authorList>
            <person name="Zhirakovskaya E."/>
        </authorList>
    </citation>
    <scope>NUCLEOTIDE SEQUENCE</scope>
</reference>
<sequence length="160" mass="17847">MAGAAPDEKSLTMYVKIFVGVISFISVLTFMSARYIFLNSAPENSVMGISHSLACPCECPMVLEDCHMSCGLEWKNLIGAKLKAGLVKQDITAYFYKRYGKEAMLTPAQRFAGKWYEVTRGGYPLREVILFLLVVAVWTALLYTGIIMIVERFQSPAKKA</sequence>
<dbReference type="EMBL" id="UOGB01000033">
    <property type="protein sequence ID" value="VAX15779.1"/>
    <property type="molecule type" value="Genomic_DNA"/>
</dbReference>
<feature type="transmembrane region" description="Helical" evidence="5">
    <location>
        <begin position="17"/>
        <end position="37"/>
    </location>
</feature>
<dbReference type="Pfam" id="PF03918">
    <property type="entry name" value="CcmH"/>
    <property type="match status" value="1"/>
</dbReference>
<protein>
    <recommendedName>
        <fullName evidence="6">CcmH/CycL/Ccl2/NrfF N-terminal domain-containing protein</fullName>
    </recommendedName>
</protein>
<dbReference type="InterPro" id="IPR038297">
    <property type="entry name" value="CcmH/CycL/NrfF/Ccl2_sf"/>
</dbReference>
<evidence type="ECO:0000256" key="3">
    <source>
        <dbReference type="ARBA" id="ARBA00022723"/>
    </source>
</evidence>
<proteinExistence type="inferred from homology"/>
<keyword evidence="5" id="KW-0812">Transmembrane</keyword>
<organism evidence="7">
    <name type="scientific">hydrothermal vent metagenome</name>
    <dbReference type="NCBI Taxonomy" id="652676"/>
    <lineage>
        <taxon>unclassified sequences</taxon>
        <taxon>metagenomes</taxon>
        <taxon>ecological metagenomes</taxon>
    </lineage>
</organism>
<name>A0A3B1BC56_9ZZZZ</name>
<feature type="transmembrane region" description="Helical" evidence="5">
    <location>
        <begin position="128"/>
        <end position="150"/>
    </location>
</feature>
<evidence type="ECO:0000256" key="1">
    <source>
        <dbReference type="ARBA" id="ARBA00010342"/>
    </source>
</evidence>
<keyword evidence="3" id="KW-0479">Metal-binding</keyword>
<evidence type="ECO:0000259" key="6">
    <source>
        <dbReference type="Pfam" id="PF03918"/>
    </source>
</evidence>
<keyword evidence="5" id="KW-0472">Membrane</keyword>